<dbReference type="OrthoDB" id="7873712at2"/>
<keyword evidence="1" id="KW-1133">Transmembrane helix</keyword>
<gene>
    <name evidence="2" type="ORF">DEM25_000080</name>
</gene>
<accession>A0A3A8AF00</accession>
<protein>
    <submittedName>
        <fullName evidence="2">Uncharacterized protein</fullName>
    </submittedName>
</protein>
<keyword evidence="1" id="KW-0472">Membrane</keyword>
<evidence type="ECO:0000256" key="1">
    <source>
        <dbReference type="SAM" id="Phobius"/>
    </source>
</evidence>
<proteinExistence type="predicted"/>
<keyword evidence="1" id="KW-0812">Transmembrane</keyword>
<dbReference type="EMBL" id="QFWV02000001">
    <property type="protein sequence ID" value="RKF08445.1"/>
    <property type="molecule type" value="Genomic_DNA"/>
</dbReference>
<organism evidence="2 3">
    <name type="scientific">Oceaniradius stylonematis</name>
    <dbReference type="NCBI Taxonomy" id="2184161"/>
    <lineage>
        <taxon>Bacteria</taxon>
        <taxon>Pseudomonadati</taxon>
        <taxon>Pseudomonadota</taxon>
        <taxon>Alphaproteobacteria</taxon>
        <taxon>Hyphomicrobiales</taxon>
        <taxon>Ahrensiaceae</taxon>
        <taxon>Oceaniradius</taxon>
    </lineage>
</organism>
<evidence type="ECO:0000313" key="2">
    <source>
        <dbReference type="EMBL" id="RKF08445.1"/>
    </source>
</evidence>
<dbReference type="AlphaFoldDB" id="A0A3A8AF00"/>
<evidence type="ECO:0000313" key="3">
    <source>
        <dbReference type="Proteomes" id="UP000246132"/>
    </source>
</evidence>
<name>A0A3A8AF00_9HYPH</name>
<dbReference type="RefSeq" id="WP_109768704.1">
    <property type="nucleotide sequence ID" value="NZ_QFWV02000001.1"/>
</dbReference>
<feature type="transmembrane region" description="Helical" evidence="1">
    <location>
        <begin position="12"/>
        <end position="35"/>
    </location>
</feature>
<sequence length="198" mass="22148">MTKVRFLRLSYFAWVVPAGLVVGAYALFGLPYVIWSYDWEHNGHGYGEIDKRFYVRCSYLGPTGLITEYPTDGKCGWVRFKGRLGEAGSPAAGNEPNMRMGAFVTETEPLTQFEHRHVLDDIQHQRLVGFPVPDLLVAMVSRLECEAVGCDRRPKALIVHRGQPVRDVVLGSKSRHPQVYQSGLTRCKSDQSAGDGHV</sequence>
<comment type="caution">
    <text evidence="2">The sequence shown here is derived from an EMBL/GenBank/DDBJ whole genome shotgun (WGS) entry which is preliminary data.</text>
</comment>
<reference evidence="2 3" key="1">
    <citation type="journal article" date="2018" name="Int. J. Syst. Bacteriol.">
        <title>Oceaniradius stylonemae gen. nov., sp. nov., isolated from a red alga, Stylonema cornu-cervi.</title>
        <authorList>
            <person name="Jeong S."/>
        </authorList>
    </citation>
    <scope>NUCLEOTIDE SEQUENCE [LARGE SCALE GENOMIC DNA]</scope>
    <source>
        <strain evidence="2 3">StC1</strain>
    </source>
</reference>
<keyword evidence="3" id="KW-1185">Reference proteome</keyword>
<dbReference type="Proteomes" id="UP000246132">
    <property type="component" value="Unassembled WGS sequence"/>
</dbReference>